<comment type="caution">
    <text evidence="2">The sequence shown here is derived from an EMBL/GenBank/DDBJ whole genome shotgun (WGS) entry which is preliminary data.</text>
</comment>
<feature type="region of interest" description="Disordered" evidence="1">
    <location>
        <begin position="330"/>
        <end position="353"/>
    </location>
</feature>
<reference evidence="2" key="2">
    <citation type="journal article" date="2022" name="Proc. Natl. Acad. Sci. U.S.A.">
        <title>Diploid-dominant life cycles characterize the early evolution of Fungi.</title>
        <authorList>
            <person name="Amses K.R."/>
            <person name="Simmons D.R."/>
            <person name="Longcore J.E."/>
            <person name="Mondo S.J."/>
            <person name="Seto K."/>
            <person name="Jeronimo G.H."/>
            <person name="Bonds A.E."/>
            <person name="Quandt C.A."/>
            <person name="Davis W.J."/>
            <person name="Chang Y."/>
            <person name="Federici B.A."/>
            <person name="Kuo A."/>
            <person name="LaButti K."/>
            <person name="Pangilinan J."/>
            <person name="Andreopoulos W."/>
            <person name="Tritt A."/>
            <person name="Riley R."/>
            <person name="Hundley H."/>
            <person name="Johnson J."/>
            <person name="Lipzen A."/>
            <person name="Barry K."/>
            <person name="Lang B.F."/>
            <person name="Cuomo C.A."/>
            <person name="Buchler N.E."/>
            <person name="Grigoriev I.V."/>
            <person name="Spatafora J.W."/>
            <person name="Stajich J.E."/>
            <person name="James T.Y."/>
        </authorList>
    </citation>
    <scope>NUCLEOTIDE SEQUENCE</scope>
    <source>
        <strain evidence="2">AG</strain>
    </source>
</reference>
<protein>
    <submittedName>
        <fullName evidence="2">Uncharacterized protein</fullName>
    </submittedName>
</protein>
<gene>
    <name evidence="2" type="ORF">K450DRAFT_226836</name>
</gene>
<dbReference type="RefSeq" id="XP_051447775.1">
    <property type="nucleotide sequence ID" value="XM_051586625.1"/>
</dbReference>
<reference evidence="2" key="1">
    <citation type="submission" date="2021-06" db="EMBL/GenBank/DDBJ databases">
        <authorList>
            <consortium name="DOE Joint Genome Institute"/>
            <person name="Mondo S.J."/>
            <person name="Amses K.R."/>
            <person name="Simmons D.R."/>
            <person name="Longcore J.E."/>
            <person name="Seto K."/>
            <person name="Alves G.H."/>
            <person name="Bonds A.E."/>
            <person name="Quandt C.A."/>
            <person name="Davis W.J."/>
            <person name="Chang Y."/>
            <person name="Letcher P.M."/>
            <person name="Powell M.J."/>
            <person name="Kuo A."/>
            <person name="Labutti K."/>
            <person name="Pangilinan J."/>
            <person name="Andreopoulos W."/>
            <person name="Tritt A."/>
            <person name="Riley R."/>
            <person name="Hundley H."/>
            <person name="Johnson J."/>
            <person name="Lipzen A."/>
            <person name="Barry K."/>
            <person name="Berbee M.L."/>
            <person name="Buchler N.E."/>
            <person name="Grigoriev I.V."/>
            <person name="Spatafora J.W."/>
            <person name="Stajich J.E."/>
            <person name="James T.Y."/>
        </authorList>
    </citation>
    <scope>NUCLEOTIDE SEQUENCE</scope>
    <source>
        <strain evidence="2">AG</strain>
    </source>
</reference>
<name>A0AAD5EF82_UMBRA</name>
<feature type="compositionally biased region" description="Polar residues" evidence="1">
    <location>
        <begin position="47"/>
        <end position="56"/>
    </location>
</feature>
<feature type="compositionally biased region" description="Basic and acidic residues" evidence="1">
    <location>
        <begin position="1"/>
        <end position="22"/>
    </location>
</feature>
<accession>A0AAD5EF82</accession>
<proteinExistence type="predicted"/>
<dbReference type="Proteomes" id="UP001206595">
    <property type="component" value="Unassembled WGS sequence"/>
</dbReference>
<dbReference type="AlphaFoldDB" id="A0AAD5EF82"/>
<dbReference type="GeneID" id="75911973"/>
<organism evidence="2 3">
    <name type="scientific">Umbelopsis ramanniana AG</name>
    <dbReference type="NCBI Taxonomy" id="1314678"/>
    <lineage>
        <taxon>Eukaryota</taxon>
        <taxon>Fungi</taxon>
        <taxon>Fungi incertae sedis</taxon>
        <taxon>Mucoromycota</taxon>
        <taxon>Mucoromycotina</taxon>
        <taxon>Umbelopsidomycetes</taxon>
        <taxon>Umbelopsidales</taxon>
        <taxon>Umbelopsidaceae</taxon>
        <taxon>Umbelopsis</taxon>
    </lineage>
</organism>
<sequence>MDEDAAYRIDRPVLVSDSHEEQADVPDENLRGDAVPCLSPFMPCQPNEIQSHNSPIRSLPEDRTDGAVDSIESIITPHRTASLERPLAIEKNYSVSRNDSDHSLITLEDGSKTFGKLNSTKGAQVGYNTKSADAKSRFGEITDEKKANEAVPDTRSFRLNTSTLTNRFSRLAPCNIKKSACQNRECTPLFMHTGGPEYEKSGYSTNNDMGQTTPLSKDTSDIETFRMETAISPLLSSYGNMVRNDEMPNSRLCDIRESRLTSGLAKFHKPSSASVNSAPVDPVARSSKHPINHKPYEGYSAPLHRHIAQSPRSAPKLFQVTDRVNAFRQARGKAAPCVKRPRLDSSSGRSSPS</sequence>
<feature type="region of interest" description="Disordered" evidence="1">
    <location>
        <begin position="1"/>
        <end position="63"/>
    </location>
</feature>
<feature type="region of interest" description="Disordered" evidence="1">
    <location>
        <begin position="266"/>
        <end position="292"/>
    </location>
</feature>
<evidence type="ECO:0000313" key="2">
    <source>
        <dbReference type="EMBL" id="KAI8582771.1"/>
    </source>
</evidence>
<evidence type="ECO:0000256" key="1">
    <source>
        <dbReference type="SAM" id="MobiDB-lite"/>
    </source>
</evidence>
<evidence type="ECO:0000313" key="3">
    <source>
        <dbReference type="Proteomes" id="UP001206595"/>
    </source>
</evidence>
<dbReference type="EMBL" id="MU620899">
    <property type="protein sequence ID" value="KAI8582771.1"/>
    <property type="molecule type" value="Genomic_DNA"/>
</dbReference>
<keyword evidence="3" id="KW-1185">Reference proteome</keyword>